<reference evidence="1" key="1">
    <citation type="submission" date="2014-05" db="EMBL/GenBank/DDBJ databases">
        <authorList>
            <person name="Chronopoulou M."/>
        </authorList>
    </citation>
    <scope>NUCLEOTIDE SEQUENCE</scope>
    <source>
        <tissue evidence="1">Whole organism</tissue>
    </source>
</reference>
<dbReference type="AlphaFoldDB" id="A0A0K2T4Y6"/>
<sequence length="26" mass="3148">MKNNWAQNESLKLCPQRKMHINTFKS</sequence>
<dbReference type="EMBL" id="HACA01003150">
    <property type="protein sequence ID" value="CDW20511.1"/>
    <property type="molecule type" value="Transcribed_RNA"/>
</dbReference>
<name>A0A0K2T4Y6_LEPSM</name>
<organism evidence="1">
    <name type="scientific">Lepeophtheirus salmonis</name>
    <name type="common">Salmon louse</name>
    <name type="synonym">Caligus salmonis</name>
    <dbReference type="NCBI Taxonomy" id="72036"/>
    <lineage>
        <taxon>Eukaryota</taxon>
        <taxon>Metazoa</taxon>
        <taxon>Ecdysozoa</taxon>
        <taxon>Arthropoda</taxon>
        <taxon>Crustacea</taxon>
        <taxon>Multicrustacea</taxon>
        <taxon>Hexanauplia</taxon>
        <taxon>Copepoda</taxon>
        <taxon>Siphonostomatoida</taxon>
        <taxon>Caligidae</taxon>
        <taxon>Lepeophtheirus</taxon>
    </lineage>
</organism>
<proteinExistence type="predicted"/>
<protein>
    <submittedName>
        <fullName evidence="1">Uncharacterized protein</fullName>
    </submittedName>
</protein>
<accession>A0A0K2T4Y6</accession>
<evidence type="ECO:0000313" key="1">
    <source>
        <dbReference type="EMBL" id="CDW20511.1"/>
    </source>
</evidence>